<keyword evidence="2" id="KW-1133">Transmembrane helix</keyword>
<keyword evidence="2" id="KW-0812">Transmembrane</keyword>
<organism evidence="3 4">
    <name type="scientific">Lomentospora prolificans</name>
    <dbReference type="NCBI Taxonomy" id="41688"/>
    <lineage>
        <taxon>Eukaryota</taxon>
        <taxon>Fungi</taxon>
        <taxon>Dikarya</taxon>
        <taxon>Ascomycota</taxon>
        <taxon>Pezizomycotina</taxon>
        <taxon>Sordariomycetes</taxon>
        <taxon>Hypocreomycetidae</taxon>
        <taxon>Microascales</taxon>
        <taxon>Microascaceae</taxon>
        <taxon>Lomentospora</taxon>
    </lineage>
</organism>
<dbReference type="VEuPathDB" id="FungiDB:jhhlp_007774"/>
<feature type="transmembrane region" description="Helical" evidence="2">
    <location>
        <begin position="43"/>
        <end position="65"/>
    </location>
</feature>
<protein>
    <submittedName>
        <fullName evidence="3">Uncharacterized protein</fullName>
    </submittedName>
</protein>
<evidence type="ECO:0000256" key="2">
    <source>
        <dbReference type="SAM" id="Phobius"/>
    </source>
</evidence>
<keyword evidence="4" id="KW-1185">Reference proteome</keyword>
<dbReference type="InParanoid" id="A0A2N3N0I7"/>
<evidence type="ECO:0000313" key="3">
    <source>
        <dbReference type="EMBL" id="PKS05941.1"/>
    </source>
</evidence>
<dbReference type="AlphaFoldDB" id="A0A2N3N0I7"/>
<comment type="caution">
    <text evidence="3">The sequence shown here is derived from an EMBL/GenBank/DDBJ whole genome shotgun (WGS) entry which is preliminary data.</text>
</comment>
<feature type="compositionally biased region" description="Basic and acidic residues" evidence="1">
    <location>
        <begin position="1"/>
        <end position="10"/>
    </location>
</feature>
<dbReference type="OrthoDB" id="5235391at2759"/>
<feature type="transmembrane region" description="Helical" evidence="2">
    <location>
        <begin position="123"/>
        <end position="143"/>
    </location>
</feature>
<evidence type="ECO:0000256" key="1">
    <source>
        <dbReference type="SAM" id="MobiDB-lite"/>
    </source>
</evidence>
<evidence type="ECO:0000313" key="4">
    <source>
        <dbReference type="Proteomes" id="UP000233524"/>
    </source>
</evidence>
<feature type="transmembrane region" description="Helical" evidence="2">
    <location>
        <begin position="88"/>
        <end position="111"/>
    </location>
</feature>
<gene>
    <name evidence="3" type="ORF">jhhlp_007774</name>
</gene>
<dbReference type="EMBL" id="NLAX01001139">
    <property type="protein sequence ID" value="PKS05941.1"/>
    <property type="molecule type" value="Genomic_DNA"/>
</dbReference>
<accession>A0A2N3N0I7</accession>
<dbReference type="Proteomes" id="UP000233524">
    <property type="component" value="Unassembled WGS sequence"/>
</dbReference>
<sequence>MSEYDERRGPTEQFQVDDAPRRPGSPTPSAKIRAVARYERIQLVIRVITLLFSYSVLALWIYVAIKWNDTAGSTFRSVVVDPLQEVNMWFGIPIVCAIFAIGFDTWDIIALSNPFRTRARPGILLTHEFLNILTLVFGIVFGYNSDHNQVYFDLAKSQDLRDFPFASLYLKVAYVTITFL</sequence>
<keyword evidence="2" id="KW-0472">Membrane</keyword>
<feature type="region of interest" description="Disordered" evidence="1">
    <location>
        <begin position="1"/>
        <end position="28"/>
    </location>
</feature>
<proteinExistence type="predicted"/>
<name>A0A2N3N0I7_9PEZI</name>
<reference evidence="3 4" key="1">
    <citation type="journal article" date="2017" name="G3 (Bethesda)">
        <title>First Draft Genome Sequence of the Pathogenic Fungus Lomentospora prolificans (Formerly Scedosporium prolificans).</title>
        <authorList>
            <person name="Luo R."/>
            <person name="Zimin A."/>
            <person name="Workman R."/>
            <person name="Fan Y."/>
            <person name="Pertea G."/>
            <person name="Grossman N."/>
            <person name="Wear M.P."/>
            <person name="Jia B."/>
            <person name="Miller H."/>
            <person name="Casadevall A."/>
            <person name="Timp W."/>
            <person name="Zhang S.X."/>
            <person name="Salzberg S.L."/>
        </authorList>
    </citation>
    <scope>NUCLEOTIDE SEQUENCE [LARGE SCALE GENOMIC DNA]</scope>
    <source>
        <strain evidence="3 4">JHH-5317</strain>
    </source>
</reference>